<name>A0A0K9PIJ8_ZOSMR</name>
<keyword evidence="1" id="KW-0677">Repeat</keyword>
<dbReference type="InterPro" id="IPR002885">
    <property type="entry name" value="PPR_rpt"/>
</dbReference>
<dbReference type="PANTHER" id="PTHR47932">
    <property type="entry name" value="ATPASE EXPRESSION PROTEIN 3"/>
    <property type="match status" value="1"/>
</dbReference>
<dbReference type="GO" id="GO:0006397">
    <property type="term" value="P:mRNA processing"/>
    <property type="evidence" value="ECO:0000318"/>
    <property type="project" value="GO_Central"/>
</dbReference>
<dbReference type="Pfam" id="PF01535">
    <property type="entry name" value="PPR"/>
    <property type="match status" value="2"/>
</dbReference>
<dbReference type="EMBL" id="LFYR01000864">
    <property type="protein sequence ID" value="KMZ68057.1"/>
    <property type="molecule type" value="Genomic_DNA"/>
</dbReference>
<feature type="repeat" description="PPR" evidence="2">
    <location>
        <begin position="160"/>
        <end position="195"/>
    </location>
</feature>
<keyword evidence="4" id="KW-1185">Reference proteome</keyword>
<comment type="caution">
    <text evidence="3">The sequence shown here is derived from an EMBL/GenBank/DDBJ whole genome shotgun (WGS) entry which is preliminary data.</text>
</comment>
<accession>A0A0K9PIJ8</accession>
<evidence type="ECO:0000256" key="1">
    <source>
        <dbReference type="ARBA" id="ARBA00022737"/>
    </source>
</evidence>
<dbReference type="Proteomes" id="UP000036987">
    <property type="component" value="Unassembled WGS sequence"/>
</dbReference>
<dbReference type="PANTHER" id="PTHR47932:SF16">
    <property type="entry name" value="PENTACOTRIPEPTIDE-REPEAT REGION OF PRORP DOMAIN-CONTAINING PROTEIN"/>
    <property type="match status" value="1"/>
</dbReference>
<dbReference type="STRING" id="29655.A0A0K9PIJ8"/>
<dbReference type="AlphaFoldDB" id="A0A0K9PIJ8"/>
<dbReference type="InterPro" id="IPR011990">
    <property type="entry name" value="TPR-like_helical_dom_sf"/>
</dbReference>
<dbReference type="Pfam" id="PF12854">
    <property type="entry name" value="PPR_1"/>
    <property type="match status" value="2"/>
</dbReference>
<evidence type="ECO:0000313" key="4">
    <source>
        <dbReference type="Proteomes" id="UP000036987"/>
    </source>
</evidence>
<dbReference type="OMA" id="MYTYNVI"/>
<gene>
    <name evidence="3" type="ORF">ZOSMA_24G00800</name>
</gene>
<dbReference type="OrthoDB" id="185373at2759"/>
<dbReference type="NCBIfam" id="TIGR00756">
    <property type="entry name" value="PPR"/>
    <property type="match status" value="6"/>
</dbReference>
<feature type="repeat" description="PPR" evidence="2">
    <location>
        <begin position="311"/>
        <end position="345"/>
    </location>
</feature>
<dbReference type="Gene3D" id="1.25.40.10">
    <property type="entry name" value="Tetratricopeptide repeat domain"/>
    <property type="match status" value="6"/>
</dbReference>
<dbReference type="GO" id="GO:0003729">
    <property type="term" value="F:mRNA binding"/>
    <property type="evidence" value="ECO:0000318"/>
    <property type="project" value="GO_Central"/>
</dbReference>
<feature type="repeat" description="PPR" evidence="2">
    <location>
        <begin position="387"/>
        <end position="421"/>
    </location>
</feature>
<proteinExistence type="predicted"/>
<feature type="repeat" description="PPR" evidence="2">
    <location>
        <begin position="273"/>
        <end position="307"/>
    </location>
</feature>
<feature type="repeat" description="PPR" evidence="2">
    <location>
        <begin position="422"/>
        <end position="456"/>
    </location>
</feature>
<evidence type="ECO:0000313" key="3">
    <source>
        <dbReference type="EMBL" id="KMZ68057.1"/>
    </source>
</evidence>
<protein>
    <submittedName>
        <fullName evidence="3">Putative Pentatricopeptide repeat-containing protein</fullName>
    </submittedName>
</protein>
<organism evidence="3 4">
    <name type="scientific">Zostera marina</name>
    <name type="common">Eelgrass</name>
    <dbReference type="NCBI Taxonomy" id="29655"/>
    <lineage>
        <taxon>Eukaryota</taxon>
        <taxon>Viridiplantae</taxon>
        <taxon>Streptophyta</taxon>
        <taxon>Embryophyta</taxon>
        <taxon>Tracheophyta</taxon>
        <taxon>Spermatophyta</taxon>
        <taxon>Magnoliopsida</taxon>
        <taxon>Liliopsida</taxon>
        <taxon>Zosteraceae</taxon>
        <taxon>Zostera</taxon>
    </lineage>
</organism>
<dbReference type="GO" id="GO:0005737">
    <property type="term" value="C:cytoplasm"/>
    <property type="evidence" value="ECO:0000318"/>
    <property type="project" value="GO_Central"/>
</dbReference>
<feature type="repeat" description="PPR" evidence="2">
    <location>
        <begin position="457"/>
        <end position="492"/>
    </location>
</feature>
<dbReference type="PROSITE" id="PS51375">
    <property type="entry name" value="PPR"/>
    <property type="match status" value="7"/>
</dbReference>
<feature type="repeat" description="PPR" evidence="2">
    <location>
        <begin position="493"/>
        <end position="527"/>
    </location>
</feature>
<dbReference type="Pfam" id="PF13041">
    <property type="entry name" value="PPR_2"/>
    <property type="match status" value="2"/>
</dbReference>
<reference evidence="4" key="1">
    <citation type="journal article" date="2016" name="Nature">
        <title>The genome of the seagrass Zostera marina reveals angiosperm adaptation to the sea.</title>
        <authorList>
            <person name="Olsen J.L."/>
            <person name="Rouze P."/>
            <person name="Verhelst B."/>
            <person name="Lin Y.-C."/>
            <person name="Bayer T."/>
            <person name="Collen J."/>
            <person name="Dattolo E."/>
            <person name="De Paoli E."/>
            <person name="Dittami S."/>
            <person name="Maumus F."/>
            <person name="Michel G."/>
            <person name="Kersting A."/>
            <person name="Lauritano C."/>
            <person name="Lohaus R."/>
            <person name="Toepel M."/>
            <person name="Tonon T."/>
            <person name="Vanneste K."/>
            <person name="Amirebrahimi M."/>
            <person name="Brakel J."/>
            <person name="Bostroem C."/>
            <person name="Chovatia M."/>
            <person name="Grimwood J."/>
            <person name="Jenkins J.W."/>
            <person name="Jueterbock A."/>
            <person name="Mraz A."/>
            <person name="Stam W.T."/>
            <person name="Tice H."/>
            <person name="Bornberg-Bauer E."/>
            <person name="Green P.J."/>
            <person name="Pearson G.A."/>
            <person name="Procaccini G."/>
            <person name="Duarte C.M."/>
            <person name="Schmutz J."/>
            <person name="Reusch T.B.H."/>
            <person name="Van de Peer Y."/>
        </authorList>
    </citation>
    <scope>NUCLEOTIDE SEQUENCE [LARGE SCALE GENOMIC DNA]</scope>
    <source>
        <strain evidence="4">cv. Finnish</strain>
    </source>
</reference>
<sequence>MSVTKVPSTATCPCHRRRLFSSYSPSPNIKYSTILKLSAAAKTSLTTNHSSSSRQKENHFLKLVNRSCKVGSYDEALYFLECMASQGHRPGTVFCTKLIRGFLKASMIEKGERVMEILERHGTPDTISYNVLAAGTLASLSDYSCGEFLKRMGKHGCSPDTVTYNTLIGALCAGDQLSPAFELLDRMMMGDDHRPTITTYMILVETAVRSYAGGGGSGTLSTSFVTLLLDRIPSEEAYNAVLRRMCREGLVDGAWEILHKSLLLQSHSYCRPSVKSCNILLRGLLDQRRWEDAEKLVSEMVSPSTDIQQPDIVTYNIMISSLCREGMPEKAVTVLKDMMAAGMKPIAGTYNNFDPLVSSYCKQGRTDLAVKFINYIAVNYSGRYVLDILNYNTILSSLCKSGEIDEAMKIFDGLESAGCAPNTSTYNAMIGGLWNNGRKQIAVEMVGNMMNRGVEFDDVTYNVLISCLCRDGMVDSAVRLMRDMEQSNGFRPNVITYNSLILGFCKSQRVELAVDVFTEMVEMRRCLPNQSTYVILVEGVAYAGHRGTAVMLGNALFQRNLISIDSVGRLKKTISPTRKND</sequence>
<evidence type="ECO:0000256" key="2">
    <source>
        <dbReference type="PROSITE-ProRule" id="PRU00708"/>
    </source>
</evidence>